<evidence type="ECO:0000256" key="3">
    <source>
        <dbReference type="ARBA" id="ARBA00010345"/>
    </source>
</evidence>
<dbReference type="AlphaFoldDB" id="A0A9W9ZIX6"/>
<dbReference type="PANTHER" id="PTHR28650:SF1">
    <property type="entry name" value="PHOSPHATIDYLINOSITOL-GLYCAN BIOSYNTHESIS CLASS X PROTEIN"/>
    <property type="match status" value="1"/>
</dbReference>
<comment type="caution">
    <text evidence="11">The sequence shown here is derived from an EMBL/GenBank/DDBJ whole genome shotgun (WGS) entry which is preliminary data.</text>
</comment>
<gene>
    <name evidence="11" type="ORF">OS493_033948</name>
</gene>
<comment type="similarity">
    <text evidence="3 10">Belongs to the PIGX family.</text>
</comment>
<proteinExistence type="inferred from homology"/>
<keyword evidence="5 10" id="KW-0812">Transmembrane</keyword>
<dbReference type="PANTHER" id="PTHR28650">
    <property type="entry name" value="PHOSPHATIDYLINOSITOL-GLYCAN BIOSYNTHESIS CLASS X PROTEIN"/>
    <property type="match status" value="1"/>
</dbReference>
<dbReference type="Pfam" id="PF08320">
    <property type="entry name" value="PIG-X"/>
    <property type="match status" value="1"/>
</dbReference>
<keyword evidence="7 10" id="KW-1133">Transmembrane helix</keyword>
<dbReference type="SMART" id="SM00780">
    <property type="entry name" value="PIG-X"/>
    <property type="match status" value="1"/>
</dbReference>
<comment type="subcellular location">
    <subcellularLocation>
        <location evidence="1 10">Endoplasmic reticulum membrane</location>
        <topology evidence="1 10">Single-pass membrane protein</topology>
    </subcellularLocation>
</comment>
<comment type="function">
    <text evidence="10">Stabilizing subunit of the glycosylphosphatidylinositol-mannosyltransferase I complex which catalyzes the transfer of the first mannose, via an alpha-1,4 bond from a dolichol-phosphate-mannose (Dol-P-Man) to the glucosaminyl acyl phosphatidylinositol (GlcN-(acyl)PI) intermediate to generate alpha-D-Man-(1-&gt;4)-alpha-D-GlcN-(1-&gt;6)-(1-radyl,2-acyl-sn-glycero-3-phospho)-2-acyl-inositol and participates in the sixth step of the glycosylphosphatidylinositol-anchor biosynthesis. Probably acts by stabilizing the mannosyltransferase PIGM.</text>
</comment>
<dbReference type="InterPro" id="IPR013233">
    <property type="entry name" value="PIG-X/PBN1"/>
</dbReference>
<sequence length="260" mass="28688">MFLKFCCRNVRETNFLTIIFIVVLSFESCISRDKRSCGEVFVQRSQNKSGFHRDLVTNVEWDILSSVGDHSNLLDCQLLLIEELPSGIFIDVDQIKNAVEFGGPEVLSTETINVELLAHHASSHKIFVFPKIAFDSRLGTINANITIPIHLRYHPAAEGTKFVSVSLSSPTIVGRCNGINSPAKQCGTTPFKAPCDATQLFSCDWIPLNSVSKDQSQSNMPLVLRVPVGQIEHTWLIIALTVLSTMAGCGLILWNSLAIT</sequence>
<keyword evidence="8 10" id="KW-0472">Membrane</keyword>
<evidence type="ECO:0000313" key="11">
    <source>
        <dbReference type="EMBL" id="KAJ7382591.1"/>
    </source>
</evidence>
<evidence type="ECO:0000256" key="1">
    <source>
        <dbReference type="ARBA" id="ARBA00004389"/>
    </source>
</evidence>
<evidence type="ECO:0000256" key="9">
    <source>
        <dbReference type="ARBA" id="ARBA00023180"/>
    </source>
</evidence>
<keyword evidence="6 10" id="KW-0256">Endoplasmic reticulum</keyword>
<organism evidence="11 12">
    <name type="scientific">Desmophyllum pertusum</name>
    <dbReference type="NCBI Taxonomy" id="174260"/>
    <lineage>
        <taxon>Eukaryota</taxon>
        <taxon>Metazoa</taxon>
        <taxon>Cnidaria</taxon>
        <taxon>Anthozoa</taxon>
        <taxon>Hexacorallia</taxon>
        <taxon>Scleractinia</taxon>
        <taxon>Caryophylliina</taxon>
        <taxon>Caryophylliidae</taxon>
        <taxon>Desmophyllum</taxon>
    </lineage>
</organism>
<dbReference type="GO" id="GO:0006506">
    <property type="term" value="P:GPI anchor biosynthetic process"/>
    <property type="evidence" value="ECO:0007669"/>
    <property type="project" value="UniProtKB-KW"/>
</dbReference>
<evidence type="ECO:0000313" key="12">
    <source>
        <dbReference type="Proteomes" id="UP001163046"/>
    </source>
</evidence>
<dbReference type="EMBL" id="MU825919">
    <property type="protein sequence ID" value="KAJ7382591.1"/>
    <property type="molecule type" value="Genomic_DNA"/>
</dbReference>
<evidence type="ECO:0000256" key="2">
    <source>
        <dbReference type="ARBA" id="ARBA00004687"/>
    </source>
</evidence>
<evidence type="ECO:0000256" key="5">
    <source>
        <dbReference type="ARBA" id="ARBA00022692"/>
    </source>
</evidence>
<dbReference type="GO" id="GO:0005789">
    <property type="term" value="C:endoplasmic reticulum membrane"/>
    <property type="evidence" value="ECO:0007669"/>
    <property type="project" value="UniProtKB-SubCell"/>
</dbReference>
<keyword evidence="4 10" id="KW-0337">GPI-anchor biosynthesis</keyword>
<evidence type="ECO:0000256" key="6">
    <source>
        <dbReference type="ARBA" id="ARBA00022824"/>
    </source>
</evidence>
<dbReference type="OrthoDB" id="5546453at2759"/>
<accession>A0A9W9ZIX6</accession>
<evidence type="ECO:0000256" key="10">
    <source>
        <dbReference type="RuleBase" id="RU366056"/>
    </source>
</evidence>
<dbReference type="InterPro" id="IPR040039">
    <property type="entry name" value="PIGX"/>
</dbReference>
<name>A0A9W9ZIX6_9CNID</name>
<keyword evidence="9" id="KW-0325">Glycoprotein</keyword>
<evidence type="ECO:0000256" key="4">
    <source>
        <dbReference type="ARBA" id="ARBA00022502"/>
    </source>
</evidence>
<dbReference type="Proteomes" id="UP001163046">
    <property type="component" value="Unassembled WGS sequence"/>
</dbReference>
<evidence type="ECO:0000256" key="7">
    <source>
        <dbReference type="ARBA" id="ARBA00022989"/>
    </source>
</evidence>
<keyword evidence="12" id="KW-1185">Reference proteome</keyword>
<evidence type="ECO:0000256" key="8">
    <source>
        <dbReference type="ARBA" id="ARBA00023136"/>
    </source>
</evidence>
<reference evidence="11" key="1">
    <citation type="submission" date="2023-01" db="EMBL/GenBank/DDBJ databases">
        <title>Genome assembly of the deep-sea coral Lophelia pertusa.</title>
        <authorList>
            <person name="Herrera S."/>
            <person name="Cordes E."/>
        </authorList>
    </citation>
    <scope>NUCLEOTIDE SEQUENCE</scope>
    <source>
        <strain evidence="11">USNM1676648</strain>
        <tissue evidence="11">Polyp</tissue>
    </source>
</reference>
<feature type="transmembrane region" description="Helical" evidence="10">
    <location>
        <begin position="235"/>
        <end position="254"/>
    </location>
</feature>
<protein>
    <recommendedName>
        <fullName evidence="10">Phosphatidylinositol-glycan biosynthesis class X protein</fullName>
    </recommendedName>
</protein>
<comment type="pathway">
    <text evidence="2 10">Glycolipid biosynthesis; glycosylphosphatidylinositol-anchor biosynthesis.</text>
</comment>